<comment type="caution">
    <text evidence="1">The sequence shown here is derived from an EMBL/GenBank/DDBJ whole genome shotgun (WGS) entry which is preliminary data.</text>
</comment>
<evidence type="ECO:0000313" key="2">
    <source>
        <dbReference type="Proteomes" id="UP000828390"/>
    </source>
</evidence>
<sequence>MEAANLTAEQKAKLRRPILLGNVLVSEIKASKKNTPRDKRAAIYNIVAGRIAKKYRTIKYLSMKTGLGRNQLGRVNSKVHQIGIKKRRSKLEKNREHVINFMKREDNSRTQPGKSDA</sequence>
<dbReference type="EMBL" id="JAIWYP010000002">
    <property type="protein sequence ID" value="KAH3870508.1"/>
    <property type="molecule type" value="Genomic_DNA"/>
</dbReference>
<proteinExistence type="predicted"/>
<organism evidence="1 2">
    <name type="scientific">Dreissena polymorpha</name>
    <name type="common">Zebra mussel</name>
    <name type="synonym">Mytilus polymorpha</name>
    <dbReference type="NCBI Taxonomy" id="45954"/>
    <lineage>
        <taxon>Eukaryota</taxon>
        <taxon>Metazoa</taxon>
        <taxon>Spiralia</taxon>
        <taxon>Lophotrochozoa</taxon>
        <taxon>Mollusca</taxon>
        <taxon>Bivalvia</taxon>
        <taxon>Autobranchia</taxon>
        <taxon>Heteroconchia</taxon>
        <taxon>Euheterodonta</taxon>
        <taxon>Imparidentia</taxon>
        <taxon>Neoheterodontei</taxon>
        <taxon>Myida</taxon>
        <taxon>Dreissenoidea</taxon>
        <taxon>Dreissenidae</taxon>
        <taxon>Dreissena</taxon>
    </lineage>
</organism>
<protein>
    <submittedName>
        <fullName evidence="1">Uncharacterized protein</fullName>
    </submittedName>
</protein>
<gene>
    <name evidence="1" type="ORF">DPMN_033696</name>
</gene>
<accession>A0A9D4RK42</accession>
<reference evidence="1" key="1">
    <citation type="journal article" date="2019" name="bioRxiv">
        <title>The Genome of the Zebra Mussel, Dreissena polymorpha: A Resource for Invasive Species Research.</title>
        <authorList>
            <person name="McCartney M.A."/>
            <person name="Auch B."/>
            <person name="Kono T."/>
            <person name="Mallez S."/>
            <person name="Zhang Y."/>
            <person name="Obille A."/>
            <person name="Becker A."/>
            <person name="Abrahante J.E."/>
            <person name="Garbe J."/>
            <person name="Badalamenti J.P."/>
            <person name="Herman A."/>
            <person name="Mangelson H."/>
            <person name="Liachko I."/>
            <person name="Sullivan S."/>
            <person name="Sone E.D."/>
            <person name="Koren S."/>
            <person name="Silverstein K.A.T."/>
            <person name="Beckman K.B."/>
            <person name="Gohl D.M."/>
        </authorList>
    </citation>
    <scope>NUCLEOTIDE SEQUENCE</scope>
    <source>
        <strain evidence="1">Duluth1</strain>
        <tissue evidence="1">Whole animal</tissue>
    </source>
</reference>
<keyword evidence="2" id="KW-1185">Reference proteome</keyword>
<dbReference type="Proteomes" id="UP000828390">
    <property type="component" value="Unassembled WGS sequence"/>
</dbReference>
<dbReference type="AlphaFoldDB" id="A0A9D4RK42"/>
<name>A0A9D4RK42_DREPO</name>
<evidence type="ECO:0000313" key="1">
    <source>
        <dbReference type="EMBL" id="KAH3870508.1"/>
    </source>
</evidence>
<reference evidence="1" key="2">
    <citation type="submission" date="2020-11" db="EMBL/GenBank/DDBJ databases">
        <authorList>
            <person name="McCartney M.A."/>
            <person name="Auch B."/>
            <person name="Kono T."/>
            <person name="Mallez S."/>
            <person name="Becker A."/>
            <person name="Gohl D.M."/>
            <person name="Silverstein K.A.T."/>
            <person name="Koren S."/>
            <person name="Bechman K.B."/>
            <person name="Herman A."/>
            <person name="Abrahante J.E."/>
            <person name="Garbe J."/>
        </authorList>
    </citation>
    <scope>NUCLEOTIDE SEQUENCE</scope>
    <source>
        <strain evidence="1">Duluth1</strain>
        <tissue evidence="1">Whole animal</tissue>
    </source>
</reference>